<feature type="signal peptide" evidence="2">
    <location>
        <begin position="1"/>
        <end position="20"/>
    </location>
</feature>
<accession>A0A7R7HX18</accession>
<feature type="region of interest" description="Disordered" evidence="1">
    <location>
        <begin position="138"/>
        <end position="159"/>
    </location>
</feature>
<sequence length="159" mass="16448">MIGVLILCLSVIIAGNRVSAAPEHPTAPADDAKATIGSPDGALGGGWRSSTDVVVASSADTDGFHVYLARERDAFRFERLATLTDSANATGSWTGHACLTGSGRYVVAVYAPASYTNRPALMEAGGTAVVIDVARGRSTRSRITSSSPTTTRPAARPTR</sequence>
<proteinExistence type="predicted"/>
<protein>
    <submittedName>
        <fullName evidence="3">Uncharacterized protein</fullName>
    </submittedName>
</protein>
<reference evidence="3 4" key="1">
    <citation type="submission" date="2020-08" db="EMBL/GenBank/DDBJ databases">
        <title>Whole genome shotgun sequence of Actinocatenispora thailandica NBRC 105041.</title>
        <authorList>
            <person name="Komaki H."/>
            <person name="Tamura T."/>
        </authorList>
    </citation>
    <scope>NUCLEOTIDE SEQUENCE [LARGE SCALE GENOMIC DNA]</scope>
    <source>
        <strain evidence="3 4">NBRC 105041</strain>
    </source>
</reference>
<name>A0A7R7HX18_9ACTN</name>
<evidence type="ECO:0000313" key="4">
    <source>
        <dbReference type="Proteomes" id="UP000611640"/>
    </source>
</evidence>
<dbReference type="EMBL" id="AP023355">
    <property type="protein sequence ID" value="BCJ34673.1"/>
    <property type="molecule type" value="Genomic_DNA"/>
</dbReference>
<feature type="chain" id="PRO_5031002549" evidence="2">
    <location>
        <begin position="21"/>
        <end position="159"/>
    </location>
</feature>
<organism evidence="3 4">
    <name type="scientific">Actinocatenispora thailandica</name>
    <dbReference type="NCBI Taxonomy" id="227318"/>
    <lineage>
        <taxon>Bacteria</taxon>
        <taxon>Bacillati</taxon>
        <taxon>Actinomycetota</taxon>
        <taxon>Actinomycetes</taxon>
        <taxon>Micromonosporales</taxon>
        <taxon>Micromonosporaceae</taxon>
        <taxon>Actinocatenispora</taxon>
    </lineage>
</organism>
<gene>
    <name evidence="3" type="ORF">Athai_21760</name>
</gene>
<dbReference type="KEGG" id="atl:Athai_21760"/>
<dbReference type="AlphaFoldDB" id="A0A7R7HX18"/>
<feature type="compositionally biased region" description="Low complexity" evidence="1">
    <location>
        <begin position="141"/>
        <end position="159"/>
    </location>
</feature>
<keyword evidence="4" id="KW-1185">Reference proteome</keyword>
<evidence type="ECO:0000256" key="2">
    <source>
        <dbReference type="SAM" id="SignalP"/>
    </source>
</evidence>
<evidence type="ECO:0000313" key="3">
    <source>
        <dbReference type="EMBL" id="BCJ34673.1"/>
    </source>
</evidence>
<dbReference type="Proteomes" id="UP000611640">
    <property type="component" value="Chromosome"/>
</dbReference>
<keyword evidence="2" id="KW-0732">Signal</keyword>
<evidence type="ECO:0000256" key="1">
    <source>
        <dbReference type="SAM" id="MobiDB-lite"/>
    </source>
</evidence>